<dbReference type="PANTHER" id="PTHR11060">
    <property type="entry name" value="PROTEIN MEMO1"/>
    <property type="match status" value="1"/>
</dbReference>
<dbReference type="NCBIfam" id="TIGR04336">
    <property type="entry name" value="AmmeMemoSam_B"/>
    <property type="match status" value="1"/>
</dbReference>
<dbReference type="RefSeq" id="WP_369602883.1">
    <property type="nucleotide sequence ID" value="NZ_CP154858.1"/>
</dbReference>
<name>A0AB39V173_9GAMM</name>
<comment type="similarity">
    <text evidence="1 2">Belongs to the MEMO1 family.</text>
</comment>
<dbReference type="InterPro" id="IPR002737">
    <property type="entry name" value="MEMO1_fam"/>
</dbReference>
<reference evidence="3" key="1">
    <citation type="submission" date="2024-05" db="EMBL/GenBank/DDBJ databases">
        <title>Genome sequencing of novel strain.</title>
        <authorList>
            <person name="Ganbat D."/>
            <person name="Ganbat S."/>
            <person name="Lee S.-J."/>
        </authorList>
    </citation>
    <scope>NUCLEOTIDE SEQUENCE</scope>
    <source>
        <strain evidence="3">SMD15-11</strain>
    </source>
</reference>
<protein>
    <recommendedName>
        <fullName evidence="2">MEMO1 family protein AAIA72_08035</fullName>
    </recommendedName>
</protein>
<evidence type="ECO:0000256" key="1">
    <source>
        <dbReference type="ARBA" id="ARBA00006315"/>
    </source>
</evidence>
<evidence type="ECO:0000256" key="2">
    <source>
        <dbReference type="HAMAP-Rule" id="MF_00055"/>
    </source>
</evidence>
<accession>A0AB39V173</accession>
<evidence type="ECO:0000313" key="3">
    <source>
        <dbReference type="EMBL" id="XDT73907.1"/>
    </source>
</evidence>
<sequence>MHAIREPAVSGVFYESEPARLQRTVRQYLDNARTVLTRRPEALVVPHAGLRYSGPIAAEAYHGILPWAGDIHRIILLGPSHRVALRGMAVPTTQGFRTPLGVVPIDQATCERLHQECPAVLAHDLPHQYEHCLEVQLPFLQTVLPSFRLVPIVVGETPPEYVVQALELAAPDEETLIIVSSDLSHYHEYDAARVRDLRSARMIESLQPKLTGEDACGCYALNGLLAYARKQGWQAETLMVKNSGDTAGDPSRVVGYGAFAFFRTA</sequence>
<dbReference type="EMBL" id="CP154858">
    <property type="protein sequence ID" value="XDT73907.1"/>
    <property type="molecule type" value="Genomic_DNA"/>
</dbReference>
<proteinExistence type="inferred from homology"/>
<dbReference type="CDD" id="cd07361">
    <property type="entry name" value="MEMO_like"/>
    <property type="match status" value="1"/>
</dbReference>
<organism evidence="3">
    <name type="scientific">Thermohahella caldifontis</name>
    <dbReference type="NCBI Taxonomy" id="3142973"/>
    <lineage>
        <taxon>Bacteria</taxon>
        <taxon>Pseudomonadati</taxon>
        <taxon>Pseudomonadota</taxon>
        <taxon>Gammaproteobacteria</taxon>
        <taxon>Oceanospirillales</taxon>
        <taxon>Hahellaceae</taxon>
        <taxon>Thermohahella</taxon>
    </lineage>
</organism>
<dbReference type="PANTHER" id="PTHR11060:SF0">
    <property type="entry name" value="PROTEIN MEMO1"/>
    <property type="match status" value="1"/>
</dbReference>
<dbReference type="KEGG" id="tcd:AAIA72_08035"/>
<dbReference type="AlphaFoldDB" id="A0AB39V173"/>
<gene>
    <name evidence="3" type="primary">amrB</name>
    <name evidence="3" type="ORF">AAIA72_08035</name>
</gene>
<dbReference type="Gene3D" id="3.40.830.10">
    <property type="entry name" value="LigB-like"/>
    <property type="match status" value="1"/>
</dbReference>
<dbReference type="Pfam" id="PF01875">
    <property type="entry name" value="Memo"/>
    <property type="match status" value="1"/>
</dbReference>
<dbReference type="HAMAP" id="MF_00055">
    <property type="entry name" value="MEMO1"/>
    <property type="match status" value="1"/>
</dbReference>